<comment type="caution">
    <text evidence="1">The sequence shown here is derived from an EMBL/GenBank/DDBJ whole genome shotgun (WGS) entry which is preliminary data.</text>
</comment>
<proteinExistence type="predicted"/>
<gene>
    <name evidence="1" type="ORF">PIB30_084324</name>
</gene>
<reference evidence="1 2" key="1">
    <citation type="journal article" date="2023" name="Plants (Basel)">
        <title>Bridging the Gap: Combining Genomics and Transcriptomics Approaches to Understand Stylosanthes scabra, an Orphan Legume from the Brazilian Caatinga.</title>
        <authorList>
            <person name="Ferreira-Neto J.R.C."/>
            <person name="da Silva M.D."/>
            <person name="Binneck E."/>
            <person name="de Melo N.F."/>
            <person name="da Silva R.H."/>
            <person name="de Melo A.L.T.M."/>
            <person name="Pandolfi V."/>
            <person name="Bustamante F.O."/>
            <person name="Brasileiro-Vidal A.C."/>
            <person name="Benko-Iseppon A.M."/>
        </authorList>
    </citation>
    <scope>NUCLEOTIDE SEQUENCE [LARGE SCALE GENOMIC DNA]</scope>
    <source>
        <tissue evidence="1">Leaves</tissue>
    </source>
</reference>
<sequence length="106" mass="10800">MQGAGVHGGAKLRGDRVGRGVGVTLGVLGLGETWLGGMGGMANGVGCVGVAWATFGLCSTWPIRGDGGVCGLARLGEAGEDWCHVCGLVDTVRDWICAWGAWEELV</sequence>
<protein>
    <submittedName>
        <fullName evidence="1">Uncharacterized protein</fullName>
    </submittedName>
</protein>
<accession>A0ABU6QTD0</accession>
<keyword evidence="2" id="KW-1185">Reference proteome</keyword>
<evidence type="ECO:0000313" key="2">
    <source>
        <dbReference type="Proteomes" id="UP001341840"/>
    </source>
</evidence>
<evidence type="ECO:0000313" key="1">
    <source>
        <dbReference type="EMBL" id="MED6114838.1"/>
    </source>
</evidence>
<dbReference type="EMBL" id="JASCZI010001365">
    <property type="protein sequence ID" value="MED6114838.1"/>
    <property type="molecule type" value="Genomic_DNA"/>
</dbReference>
<name>A0ABU6QTD0_9FABA</name>
<dbReference type="Proteomes" id="UP001341840">
    <property type="component" value="Unassembled WGS sequence"/>
</dbReference>
<organism evidence="1 2">
    <name type="scientific">Stylosanthes scabra</name>
    <dbReference type="NCBI Taxonomy" id="79078"/>
    <lineage>
        <taxon>Eukaryota</taxon>
        <taxon>Viridiplantae</taxon>
        <taxon>Streptophyta</taxon>
        <taxon>Embryophyta</taxon>
        <taxon>Tracheophyta</taxon>
        <taxon>Spermatophyta</taxon>
        <taxon>Magnoliopsida</taxon>
        <taxon>eudicotyledons</taxon>
        <taxon>Gunneridae</taxon>
        <taxon>Pentapetalae</taxon>
        <taxon>rosids</taxon>
        <taxon>fabids</taxon>
        <taxon>Fabales</taxon>
        <taxon>Fabaceae</taxon>
        <taxon>Papilionoideae</taxon>
        <taxon>50 kb inversion clade</taxon>
        <taxon>dalbergioids sensu lato</taxon>
        <taxon>Dalbergieae</taxon>
        <taxon>Pterocarpus clade</taxon>
        <taxon>Stylosanthes</taxon>
    </lineage>
</organism>